<evidence type="ECO:0000256" key="5">
    <source>
        <dbReference type="SAM" id="MobiDB-lite"/>
    </source>
</evidence>
<dbReference type="CDD" id="cd01392">
    <property type="entry name" value="HTH_LacI"/>
    <property type="match status" value="1"/>
</dbReference>
<accession>A0A542X8L1</accession>
<evidence type="ECO:0000256" key="4">
    <source>
        <dbReference type="ARBA" id="ARBA00023163"/>
    </source>
</evidence>
<dbReference type="OrthoDB" id="3227375at2"/>
<dbReference type="SMART" id="SM00354">
    <property type="entry name" value="HTH_LACI"/>
    <property type="match status" value="1"/>
</dbReference>
<dbReference type="Gene3D" id="1.10.260.40">
    <property type="entry name" value="lambda repressor-like DNA-binding domains"/>
    <property type="match status" value="1"/>
</dbReference>
<dbReference type="Pfam" id="PF13377">
    <property type="entry name" value="Peripla_BP_3"/>
    <property type="match status" value="1"/>
</dbReference>
<keyword evidence="4" id="KW-0804">Transcription</keyword>
<keyword evidence="2" id="KW-0805">Transcription regulation</keyword>
<evidence type="ECO:0000256" key="1">
    <source>
        <dbReference type="ARBA" id="ARBA00022491"/>
    </source>
</evidence>
<evidence type="ECO:0000259" key="6">
    <source>
        <dbReference type="PROSITE" id="PS50932"/>
    </source>
</evidence>
<dbReference type="EMBL" id="VFOK01000001">
    <property type="protein sequence ID" value="TQL32096.1"/>
    <property type="molecule type" value="Genomic_DNA"/>
</dbReference>
<protein>
    <submittedName>
        <fullName evidence="7">LacI family transcriptional regulator</fullName>
    </submittedName>
</protein>
<dbReference type="PANTHER" id="PTHR30146:SF148">
    <property type="entry name" value="HTH-TYPE TRANSCRIPTIONAL REPRESSOR PURR-RELATED"/>
    <property type="match status" value="1"/>
</dbReference>
<dbReference type="SUPFAM" id="SSF53822">
    <property type="entry name" value="Periplasmic binding protein-like I"/>
    <property type="match status" value="1"/>
</dbReference>
<dbReference type="Proteomes" id="UP000318336">
    <property type="component" value="Unassembled WGS sequence"/>
</dbReference>
<dbReference type="GO" id="GO:0003700">
    <property type="term" value="F:DNA-binding transcription factor activity"/>
    <property type="evidence" value="ECO:0007669"/>
    <property type="project" value="TreeGrafter"/>
</dbReference>
<name>A0A542X8L1_9MICO</name>
<dbReference type="GO" id="GO:0000976">
    <property type="term" value="F:transcription cis-regulatory region binding"/>
    <property type="evidence" value="ECO:0007669"/>
    <property type="project" value="TreeGrafter"/>
</dbReference>
<dbReference type="InterPro" id="IPR000843">
    <property type="entry name" value="HTH_LacI"/>
</dbReference>
<reference evidence="7 8" key="1">
    <citation type="submission" date="2019-06" db="EMBL/GenBank/DDBJ databases">
        <title>Sequencing the genomes of 1000 actinobacteria strains.</title>
        <authorList>
            <person name="Klenk H.-P."/>
        </authorList>
    </citation>
    <scope>NUCLEOTIDE SEQUENCE [LARGE SCALE GENOMIC DNA]</scope>
    <source>
        <strain evidence="7 8">DSM 24617</strain>
    </source>
</reference>
<dbReference type="InterPro" id="IPR010982">
    <property type="entry name" value="Lambda_DNA-bd_dom_sf"/>
</dbReference>
<dbReference type="CDD" id="cd06288">
    <property type="entry name" value="PBP1_sucrose_transcription_regulator"/>
    <property type="match status" value="1"/>
</dbReference>
<dbReference type="Gene3D" id="3.40.50.2300">
    <property type="match status" value="2"/>
</dbReference>
<dbReference type="InterPro" id="IPR028082">
    <property type="entry name" value="Peripla_BP_I"/>
</dbReference>
<keyword evidence="3" id="KW-0238">DNA-binding</keyword>
<dbReference type="PANTHER" id="PTHR30146">
    <property type="entry name" value="LACI-RELATED TRANSCRIPTIONAL REPRESSOR"/>
    <property type="match status" value="1"/>
</dbReference>
<proteinExistence type="predicted"/>
<dbReference type="AlphaFoldDB" id="A0A542X8L1"/>
<gene>
    <name evidence="7" type="ORF">FB554_0211</name>
</gene>
<dbReference type="InterPro" id="IPR046335">
    <property type="entry name" value="LacI/GalR-like_sensor"/>
</dbReference>
<organism evidence="7 8">
    <name type="scientific">Barrientosiimonas humi</name>
    <dbReference type="NCBI Taxonomy" id="999931"/>
    <lineage>
        <taxon>Bacteria</taxon>
        <taxon>Bacillati</taxon>
        <taxon>Actinomycetota</taxon>
        <taxon>Actinomycetes</taxon>
        <taxon>Micrococcales</taxon>
        <taxon>Dermacoccaceae</taxon>
        <taxon>Barrientosiimonas</taxon>
    </lineage>
</organism>
<dbReference type="SUPFAM" id="SSF47413">
    <property type="entry name" value="lambda repressor-like DNA-binding domains"/>
    <property type="match status" value="1"/>
</dbReference>
<evidence type="ECO:0000313" key="8">
    <source>
        <dbReference type="Proteomes" id="UP000318336"/>
    </source>
</evidence>
<sequence>MSVPRIRDVAALAGVAPSTVSVVLNGKATARVSDDTRRRIHEAAEQLGYTPNVAARRLRTTPERAVAVVAEDDLSTLPYGLGLLDGLYRACWEQGVRVLLLPTGGEPTRLRDALDHAAGQQVSGTILASIYHRRIETPRSRGLVLLNLETAQTDSPVTTVLPDERSMAALVVDELCSLGHERVGLVTIAPSLEAESRLAGLRAAWEQQGRADDDLRVHVSPDFAATTAGGLEGALSLLDRPDRPTALACFNDRMAMGAYEAARRLGLRIPEDLTVIGHDNLEPIVESLHPPLTTVAPPHQEMAEKAVELVLAAEAAPETFSLPGDLVRRDSTARPAPQTRTR</sequence>
<evidence type="ECO:0000256" key="2">
    <source>
        <dbReference type="ARBA" id="ARBA00023015"/>
    </source>
</evidence>
<comment type="caution">
    <text evidence="7">The sequence shown here is derived from an EMBL/GenBank/DDBJ whole genome shotgun (WGS) entry which is preliminary data.</text>
</comment>
<dbReference type="RefSeq" id="WP_142004244.1">
    <property type="nucleotide sequence ID" value="NZ_CAJTBP010000001.1"/>
</dbReference>
<keyword evidence="1" id="KW-0678">Repressor</keyword>
<dbReference type="Pfam" id="PF00356">
    <property type="entry name" value="LacI"/>
    <property type="match status" value="1"/>
</dbReference>
<dbReference type="PROSITE" id="PS50932">
    <property type="entry name" value="HTH_LACI_2"/>
    <property type="match status" value="1"/>
</dbReference>
<evidence type="ECO:0000313" key="7">
    <source>
        <dbReference type="EMBL" id="TQL32096.1"/>
    </source>
</evidence>
<keyword evidence="8" id="KW-1185">Reference proteome</keyword>
<feature type="region of interest" description="Disordered" evidence="5">
    <location>
        <begin position="322"/>
        <end position="342"/>
    </location>
</feature>
<evidence type="ECO:0000256" key="3">
    <source>
        <dbReference type="ARBA" id="ARBA00023125"/>
    </source>
</evidence>
<feature type="domain" description="HTH lacI-type" evidence="6">
    <location>
        <begin position="4"/>
        <end position="60"/>
    </location>
</feature>